<protein>
    <submittedName>
        <fullName evidence="1">Uncharacterized protein</fullName>
    </submittedName>
</protein>
<comment type="caution">
    <text evidence="1">The sequence shown here is derived from an EMBL/GenBank/DDBJ whole genome shotgun (WGS) entry which is preliminary data.</text>
</comment>
<feature type="non-terminal residue" evidence="1">
    <location>
        <position position="58"/>
    </location>
</feature>
<dbReference type="AlphaFoldDB" id="X0S742"/>
<reference evidence="1" key="1">
    <citation type="journal article" date="2014" name="Front. Microbiol.">
        <title>High frequency of phylogenetically diverse reductive dehalogenase-homologous genes in deep subseafloor sedimentary metagenomes.</title>
        <authorList>
            <person name="Kawai M."/>
            <person name="Futagami T."/>
            <person name="Toyoda A."/>
            <person name="Takaki Y."/>
            <person name="Nishi S."/>
            <person name="Hori S."/>
            <person name="Arai W."/>
            <person name="Tsubouchi T."/>
            <person name="Morono Y."/>
            <person name="Uchiyama I."/>
            <person name="Ito T."/>
            <person name="Fujiyama A."/>
            <person name="Inagaki F."/>
            <person name="Takami H."/>
        </authorList>
    </citation>
    <scope>NUCLEOTIDE SEQUENCE</scope>
    <source>
        <strain evidence="1">Expedition CK06-06</strain>
    </source>
</reference>
<organism evidence="1">
    <name type="scientific">marine sediment metagenome</name>
    <dbReference type="NCBI Taxonomy" id="412755"/>
    <lineage>
        <taxon>unclassified sequences</taxon>
        <taxon>metagenomes</taxon>
        <taxon>ecological metagenomes</taxon>
    </lineage>
</organism>
<name>X0S742_9ZZZZ</name>
<gene>
    <name evidence="1" type="ORF">S01H1_08490</name>
</gene>
<accession>X0S742</accession>
<dbReference type="EMBL" id="BARS01004350">
    <property type="protein sequence ID" value="GAF76829.1"/>
    <property type="molecule type" value="Genomic_DNA"/>
</dbReference>
<sequence length="58" mass="6298">MNKPDVVCSECGGDDLQTAGWIDLKTMTVISLDYQDRDDMIATDGVCNNCHDAVGFCP</sequence>
<evidence type="ECO:0000313" key="1">
    <source>
        <dbReference type="EMBL" id="GAF76829.1"/>
    </source>
</evidence>
<proteinExistence type="predicted"/>